<name>A0A5Q0M4C1_VARPD</name>
<reference evidence="1 2" key="1">
    <citation type="submission" date="2019-10" db="EMBL/GenBank/DDBJ databases">
        <title>Complete genome sequence of Variovorax paradoxus 5C-2.</title>
        <authorList>
            <person name="Gogoleva N.E."/>
            <person name="Balkin A.S."/>
        </authorList>
    </citation>
    <scope>NUCLEOTIDE SEQUENCE [LARGE SCALE GENOMIC DNA]</scope>
    <source>
        <strain evidence="1 2">5C-2</strain>
    </source>
</reference>
<organism evidence="1 2">
    <name type="scientific">Variovorax paradoxus</name>
    <dbReference type="NCBI Taxonomy" id="34073"/>
    <lineage>
        <taxon>Bacteria</taxon>
        <taxon>Pseudomonadati</taxon>
        <taxon>Pseudomonadota</taxon>
        <taxon>Betaproteobacteria</taxon>
        <taxon>Burkholderiales</taxon>
        <taxon>Comamonadaceae</taxon>
        <taxon>Variovorax</taxon>
    </lineage>
</organism>
<evidence type="ECO:0000313" key="2">
    <source>
        <dbReference type="Proteomes" id="UP000326780"/>
    </source>
</evidence>
<dbReference type="RefSeq" id="WP_153283208.1">
    <property type="nucleotide sequence ID" value="NZ_CP045644.1"/>
</dbReference>
<evidence type="ECO:0000313" key="1">
    <source>
        <dbReference type="EMBL" id="QFZ84590.1"/>
    </source>
</evidence>
<accession>A0A5Q0M4C1</accession>
<dbReference type="EMBL" id="CP045644">
    <property type="protein sequence ID" value="QFZ84590.1"/>
    <property type="molecule type" value="Genomic_DNA"/>
</dbReference>
<gene>
    <name evidence="1" type="ORF">GFK26_18350</name>
</gene>
<sequence length="83" mass="9112">MTSPVFAWTKPFYGVTHCGKVGHGQWWVSVTDYGSFADLECWFPGCGFSPLETQHGSAEAAKAAGETWLRQNDRNLAKSADSQ</sequence>
<dbReference type="AlphaFoldDB" id="A0A5Q0M4C1"/>
<protein>
    <submittedName>
        <fullName evidence="1">Uncharacterized protein</fullName>
    </submittedName>
</protein>
<proteinExistence type="predicted"/>
<dbReference type="Proteomes" id="UP000326780">
    <property type="component" value="Chromosome"/>
</dbReference>